<proteinExistence type="predicted"/>
<organism evidence="3 4">
    <name type="scientific">Paludisphaera borealis</name>
    <dbReference type="NCBI Taxonomy" id="1387353"/>
    <lineage>
        <taxon>Bacteria</taxon>
        <taxon>Pseudomonadati</taxon>
        <taxon>Planctomycetota</taxon>
        <taxon>Planctomycetia</taxon>
        <taxon>Isosphaerales</taxon>
        <taxon>Isosphaeraceae</taxon>
        <taxon>Paludisphaera</taxon>
    </lineage>
</organism>
<dbReference type="PANTHER" id="PTHR43489">
    <property type="entry name" value="ISOMERASE"/>
    <property type="match status" value="1"/>
</dbReference>
<dbReference type="AlphaFoldDB" id="A0A1U7CJW0"/>
<dbReference type="SUPFAM" id="SSF51658">
    <property type="entry name" value="Xylose isomerase-like"/>
    <property type="match status" value="1"/>
</dbReference>
<dbReference type="PANTHER" id="PTHR43489:SF3">
    <property type="entry name" value="XYLOSE ISOMERASE DOMAIN PROTEIN TIM BARREL"/>
    <property type="match status" value="1"/>
</dbReference>
<dbReference type="EC" id="5.3.1.22" evidence="3"/>
<reference evidence="4" key="1">
    <citation type="submission" date="2016-12" db="EMBL/GenBank/DDBJ databases">
        <title>Comparative genomics of four Isosphaeraceae planctomycetes: a common pool of plasmids and glycoside hydrolase genes.</title>
        <authorList>
            <person name="Ivanova A."/>
        </authorList>
    </citation>
    <scope>NUCLEOTIDE SEQUENCE [LARGE SCALE GENOMIC DNA]</scope>
    <source>
        <strain evidence="4">PX4</strain>
    </source>
</reference>
<dbReference type="KEGG" id="pbor:BSF38_00611"/>
<keyword evidence="1 3" id="KW-0413">Isomerase</keyword>
<protein>
    <submittedName>
        <fullName evidence="3">Hydroxypyruvate isomerase</fullName>
        <ecNumber evidence="3">5.3.1.22</ecNumber>
    </submittedName>
</protein>
<name>A0A1U7CJW0_9BACT</name>
<dbReference type="Proteomes" id="UP000186309">
    <property type="component" value="Chromosome"/>
</dbReference>
<keyword evidence="4" id="KW-1185">Reference proteome</keyword>
<evidence type="ECO:0000313" key="3">
    <source>
        <dbReference type="EMBL" id="APW59196.1"/>
    </source>
</evidence>
<accession>A0A1U7CJW0</accession>
<dbReference type="Gene3D" id="3.20.20.150">
    <property type="entry name" value="Divalent-metal-dependent TIM barrel enzymes"/>
    <property type="match status" value="1"/>
</dbReference>
<dbReference type="Pfam" id="PF01261">
    <property type="entry name" value="AP_endonuc_2"/>
    <property type="match status" value="1"/>
</dbReference>
<dbReference type="InterPro" id="IPR013022">
    <property type="entry name" value="Xyl_isomerase-like_TIM-brl"/>
</dbReference>
<dbReference type="STRING" id="1387353.BSF38_00611"/>
<gene>
    <name evidence="3" type="primary">hyi_1</name>
    <name evidence="3" type="ORF">BSF38_00611</name>
</gene>
<sequence>MTSSHPLSDGLCEPKFHEMALKKINEAIEATAKEGWRNVICFSGNRRGIDERVGMDNCVKALKQIVPVAEKANVILSMELLNSKVDHHDYMCDNTKWGVELVKRVGSGNFKLLYDIYHMQIMEGDVIRTIEKDHDAFGHYHTGGNPGRHELDETQELNYKAIAKAVADVGFQGYYAHEFIPVRDPLTSLNEAVELSIV</sequence>
<dbReference type="InterPro" id="IPR036237">
    <property type="entry name" value="Xyl_isomerase-like_sf"/>
</dbReference>
<evidence type="ECO:0000259" key="2">
    <source>
        <dbReference type="Pfam" id="PF01261"/>
    </source>
</evidence>
<evidence type="ECO:0000256" key="1">
    <source>
        <dbReference type="ARBA" id="ARBA00023235"/>
    </source>
</evidence>
<dbReference type="EMBL" id="CP019082">
    <property type="protein sequence ID" value="APW59196.1"/>
    <property type="molecule type" value="Genomic_DNA"/>
</dbReference>
<keyword evidence="3" id="KW-0670">Pyruvate</keyword>
<evidence type="ECO:0000313" key="4">
    <source>
        <dbReference type="Proteomes" id="UP000186309"/>
    </source>
</evidence>
<dbReference type="InterPro" id="IPR050417">
    <property type="entry name" value="Sugar_Epim/Isomerase"/>
</dbReference>
<dbReference type="GO" id="GO:0008903">
    <property type="term" value="F:hydroxypyruvate isomerase activity"/>
    <property type="evidence" value="ECO:0007669"/>
    <property type="project" value="UniProtKB-EC"/>
</dbReference>
<feature type="domain" description="Xylose isomerase-like TIM barrel" evidence="2">
    <location>
        <begin position="12"/>
        <end position="182"/>
    </location>
</feature>